<dbReference type="KEGG" id="acp:A2cp1_1979"/>
<comment type="cofactor">
    <cofactor evidence="6">
        <name>Zn(2+)</name>
        <dbReference type="ChEBI" id="CHEBI:29105"/>
    </cofactor>
    <text evidence="6">Binds 2 Zn(2+) ions per subunit.</text>
</comment>
<dbReference type="GO" id="GO:0008800">
    <property type="term" value="F:beta-lactamase activity"/>
    <property type="evidence" value="ECO:0007669"/>
    <property type="project" value="InterPro"/>
</dbReference>
<dbReference type="Pfam" id="PF16123">
    <property type="entry name" value="HAGH_C"/>
    <property type="match status" value="1"/>
</dbReference>
<comment type="pathway">
    <text evidence="2 6">Secondary metabolite metabolism; methylglyoxal degradation; (R)-lactate from methylglyoxal: step 2/2.</text>
</comment>
<dbReference type="Gene3D" id="3.60.15.10">
    <property type="entry name" value="Ribonuclease Z/Hydroxyacylglutathione hydrolase-like"/>
    <property type="match status" value="1"/>
</dbReference>
<feature type="binding site" evidence="6">
    <location>
        <position position="126"/>
    </location>
    <ligand>
        <name>Zn(2+)</name>
        <dbReference type="ChEBI" id="CHEBI:29105"/>
        <label>1</label>
    </ligand>
</feature>
<evidence type="ECO:0000256" key="1">
    <source>
        <dbReference type="ARBA" id="ARBA00001623"/>
    </source>
</evidence>
<name>B8J821_ANAD2</name>
<evidence type="ECO:0000256" key="5">
    <source>
        <dbReference type="ARBA" id="ARBA00022833"/>
    </source>
</evidence>
<dbReference type="EC" id="3.1.2.6" evidence="6"/>
<dbReference type="SMART" id="SM00849">
    <property type="entry name" value="Lactamase_B"/>
    <property type="match status" value="1"/>
</dbReference>
<evidence type="ECO:0000313" key="9">
    <source>
        <dbReference type="Proteomes" id="UP000007089"/>
    </source>
</evidence>
<gene>
    <name evidence="6" type="primary">gloB</name>
    <name evidence="8" type="ordered locus">A2cp1_1979</name>
</gene>
<dbReference type="RefSeq" id="WP_012633220.1">
    <property type="nucleotide sequence ID" value="NC_011891.1"/>
</dbReference>
<dbReference type="AlphaFoldDB" id="B8J821"/>
<evidence type="ECO:0000256" key="3">
    <source>
        <dbReference type="ARBA" id="ARBA00022723"/>
    </source>
</evidence>
<feature type="binding site" evidence="6">
    <location>
        <position position="109"/>
    </location>
    <ligand>
        <name>Zn(2+)</name>
        <dbReference type="ChEBI" id="CHEBI:29105"/>
        <label>1</label>
    </ligand>
</feature>
<sequence length="255" mass="26311">MTFDRRRYGKDNYTYLLAAGGDAALVDPGDPDAALALAAAHGVRPRWILHTHGHADHTGGTAAVARALGARVLGHGGDAERFRPDVDLAGRAEVALGALALRVHPVPGHTPGSVLLEWEGRLLTGDTLFWAGCGNCRHGGDPARLAESFLGPIARLDGALEVHPGHDYAAPNLAFALALEPDGAAARARLAEVEAAHAAGREPAPGTLAGERAVNPFLRLDAPGVAAAVARADPAAAAAGPVRRFVALRALRDRA</sequence>
<dbReference type="UniPathway" id="UPA00619">
    <property type="reaction ID" value="UER00676"/>
</dbReference>
<dbReference type="PANTHER" id="PTHR43705:SF1">
    <property type="entry name" value="HYDROXYACYLGLUTATHIONE HYDROLASE GLOB"/>
    <property type="match status" value="1"/>
</dbReference>
<dbReference type="HAMAP" id="MF_01374">
    <property type="entry name" value="Glyoxalase_2"/>
    <property type="match status" value="1"/>
</dbReference>
<feature type="binding site" evidence="6">
    <location>
        <position position="126"/>
    </location>
    <ligand>
        <name>Zn(2+)</name>
        <dbReference type="ChEBI" id="CHEBI:29105"/>
        <label>2</label>
    </ligand>
</feature>
<dbReference type="GO" id="GO:0008270">
    <property type="term" value="F:zinc ion binding"/>
    <property type="evidence" value="ECO:0007669"/>
    <property type="project" value="InterPro"/>
</dbReference>
<dbReference type="PROSITE" id="PS00743">
    <property type="entry name" value="BETA_LACTAMASE_B_1"/>
    <property type="match status" value="1"/>
</dbReference>
<feature type="binding site" evidence="6">
    <location>
        <position position="52"/>
    </location>
    <ligand>
        <name>Zn(2+)</name>
        <dbReference type="ChEBI" id="CHEBI:29105"/>
        <label>1</label>
    </ligand>
</feature>
<evidence type="ECO:0000256" key="6">
    <source>
        <dbReference type="HAMAP-Rule" id="MF_01374"/>
    </source>
</evidence>
<feature type="binding site" evidence="6">
    <location>
        <position position="57"/>
    </location>
    <ligand>
        <name>Zn(2+)</name>
        <dbReference type="ChEBI" id="CHEBI:29105"/>
        <label>2</label>
    </ligand>
</feature>
<comment type="similarity">
    <text evidence="6">Belongs to the metallo-beta-lactamase superfamily. Glyoxalase II family.</text>
</comment>
<dbReference type="Pfam" id="PF00753">
    <property type="entry name" value="Lactamase_B"/>
    <property type="match status" value="1"/>
</dbReference>
<organism evidence="8 9">
    <name type="scientific">Anaeromyxobacter dehalogenans (strain ATCC BAA-258 / DSM 21875 / 2CP-1)</name>
    <dbReference type="NCBI Taxonomy" id="455488"/>
    <lineage>
        <taxon>Bacteria</taxon>
        <taxon>Pseudomonadati</taxon>
        <taxon>Myxococcota</taxon>
        <taxon>Myxococcia</taxon>
        <taxon>Myxococcales</taxon>
        <taxon>Cystobacterineae</taxon>
        <taxon>Anaeromyxobacteraceae</taxon>
        <taxon>Anaeromyxobacter</taxon>
    </lineage>
</organism>
<comment type="catalytic activity">
    <reaction evidence="1 6">
        <text>an S-(2-hydroxyacyl)glutathione + H2O = a 2-hydroxy carboxylate + glutathione + H(+)</text>
        <dbReference type="Rhea" id="RHEA:21864"/>
        <dbReference type="ChEBI" id="CHEBI:15377"/>
        <dbReference type="ChEBI" id="CHEBI:15378"/>
        <dbReference type="ChEBI" id="CHEBI:57925"/>
        <dbReference type="ChEBI" id="CHEBI:58896"/>
        <dbReference type="ChEBI" id="CHEBI:71261"/>
        <dbReference type="EC" id="3.1.2.6"/>
    </reaction>
</comment>
<dbReference type="PANTHER" id="PTHR43705">
    <property type="entry name" value="HYDROXYACYLGLUTATHIONE HYDROLASE"/>
    <property type="match status" value="1"/>
</dbReference>
<dbReference type="InterPro" id="IPR017782">
    <property type="entry name" value="Hydroxyacylglutathione_Hdrlase"/>
</dbReference>
<feature type="domain" description="Metallo-beta-lactamase" evidence="7">
    <location>
        <begin position="11"/>
        <end position="166"/>
    </location>
</feature>
<proteinExistence type="inferred from homology"/>
<feature type="binding site" evidence="6">
    <location>
        <position position="56"/>
    </location>
    <ligand>
        <name>Zn(2+)</name>
        <dbReference type="ChEBI" id="CHEBI:29105"/>
        <label>2</label>
    </ligand>
</feature>
<keyword evidence="9" id="KW-1185">Reference proteome</keyword>
<comment type="function">
    <text evidence="6">Thiolesterase that catalyzes the hydrolysis of S-D-lactoyl-glutathione to form glutathione and D-lactic acid.</text>
</comment>
<dbReference type="Proteomes" id="UP000007089">
    <property type="component" value="Chromosome"/>
</dbReference>
<dbReference type="InterPro" id="IPR050110">
    <property type="entry name" value="Glyoxalase_II_hydrolase"/>
</dbReference>
<dbReference type="InterPro" id="IPR036866">
    <property type="entry name" value="RibonucZ/Hydroxyglut_hydro"/>
</dbReference>
<protein>
    <recommendedName>
        <fullName evidence="6">Hydroxyacylglutathione hydrolase</fullName>
        <ecNumber evidence="6">3.1.2.6</ecNumber>
    </recommendedName>
    <alternativeName>
        <fullName evidence="6">Glyoxalase II</fullName>
        <shortName evidence="6">Glx II</shortName>
    </alternativeName>
</protein>
<feature type="binding site" evidence="6">
    <location>
        <position position="166"/>
    </location>
    <ligand>
        <name>Zn(2+)</name>
        <dbReference type="ChEBI" id="CHEBI:29105"/>
        <label>2</label>
    </ligand>
</feature>
<dbReference type="GO" id="GO:0017001">
    <property type="term" value="P:antibiotic catabolic process"/>
    <property type="evidence" value="ECO:0007669"/>
    <property type="project" value="InterPro"/>
</dbReference>
<accession>B8J821</accession>
<dbReference type="EMBL" id="CP001359">
    <property type="protein sequence ID" value="ACL65320.1"/>
    <property type="molecule type" value="Genomic_DNA"/>
</dbReference>
<evidence type="ECO:0000256" key="2">
    <source>
        <dbReference type="ARBA" id="ARBA00004963"/>
    </source>
</evidence>
<evidence type="ECO:0000313" key="8">
    <source>
        <dbReference type="EMBL" id="ACL65320.1"/>
    </source>
</evidence>
<feature type="binding site" evidence="6">
    <location>
        <position position="54"/>
    </location>
    <ligand>
        <name>Zn(2+)</name>
        <dbReference type="ChEBI" id="CHEBI:29105"/>
        <label>1</label>
    </ligand>
</feature>
<reference evidence="8" key="1">
    <citation type="submission" date="2009-01" db="EMBL/GenBank/DDBJ databases">
        <title>Complete sequence of Anaeromyxobacter dehalogenans 2CP-1.</title>
        <authorList>
            <consortium name="US DOE Joint Genome Institute"/>
            <person name="Lucas S."/>
            <person name="Copeland A."/>
            <person name="Lapidus A."/>
            <person name="Glavina del Rio T."/>
            <person name="Dalin E."/>
            <person name="Tice H."/>
            <person name="Bruce D."/>
            <person name="Goodwin L."/>
            <person name="Pitluck S."/>
            <person name="Saunders E."/>
            <person name="Brettin T."/>
            <person name="Detter J.C."/>
            <person name="Han C."/>
            <person name="Larimer F."/>
            <person name="Land M."/>
            <person name="Hauser L."/>
            <person name="Kyrpides N."/>
            <person name="Ovchinnikova G."/>
            <person name="Beliaev A.S."/>
            <person name="Richardson P."/>
        </authorList>
    </citation>
    <scope>NUCLEOTIDE SEQUENCE</scope>
    <source>
        <strain evidence="8">2CP-1</strain>
    </source>
</reference>
<evidence type="ECO:0000259" key="7">
    <source>
        <dbReference type="SMART" id="SM00849"/>
    </source>
</evidence>
<dbReference type="GO" id="GO:0019243">
    <property type="term" value="P:methylglyoxal catabolic process to D-lactate via S-lactoyl-glutathione"/>
    <property type="evidence" value="ECO:0007669"/>
    <property type="project" value="InterPro"/>
</dbReference>
<evidence type="ECO:0000256" key="4">
    <source>
        <dbReference type="ARBA" id="ARBA00022801"/>
    </source>
</evidence>
<comment type="subunit">
    <text evidence="6">Monomer.</text>
</comment>
<dbReference type="InterPro" id="IPR001018">
    <property type="entry name" value="Beta-lactamase_class-B_CS"/>
</dbReference>
<keyword evidence="5 6" id="KW-0862">Zinc</keyword>
<keyword evidence="3 6" id="KW-0479">Metal-binding</keyword>
<dbReference type="InterPro" id="IPR032282">
    <property type="entry name" value="HAGH_C"/>
</dbReference>
<dbReference type="SUPFAM" id="SSF56281">
    <property type="entry name" value="Metallo-hydrolase/oxidoreductase"/>
    <property type="match status" value="1"/>
</dbReference>
<dbReference type="HOGENOM" id="CLU_030571_4_1_7"/>
<dbReference type="GO" id="GO:0004416">
    <property type="term" value="F:hydroxyacylglutathione hydrolase activity"/>
    <property type="evidence" value="ECO:0007669"/>
    <property type="project" value="UniProtKB-UniRule"/>
</dbReference>
<keyword evidence="4 6" id="KW-0378">Hydrolase</keyword>
<dbReference type="InterPro" id="IPR001279">
    <property type="entry name" value="Metallo-B-lactamas"/>
</dbReference>